<reference evidence="15 16" key="1">
    <citation type="journal article" date="2010" name="J. Bacteriol.">
        <title>Complete genome sequence of Anaplasma marginale subsp. centrale.</title>
        <authorList>
            <person name="Herndon D.R."/>
            <person name="Palmer G.H."/>
            <person name="Shkap V."/>
            <person name="Knowles D.P. Jr."/>
            <person name="Brayton K.A."/>
        </authorList>
    </citation>
    <scope>NUCLEOTIDE SEQUENCE [LARGE SCALE GENOMIC DNA]</scope>
    <source>
        <strain evidence="15 16">Israel</strain>
    </source>
</reference>
<dbReference type="InterPro" id="IPR013766">
    <property type="entry name" value="Thioredoxin_domain"/>
</dbReference>
<keyword evidence="16" id="KW-1185">Reference proteome</keyword>
<comment type="subunit">
    <text evidence="2">Monomer.</text>
</comment>
<dbReference type="HOGENOM" id="CLU_042529_14_1_5"/>
<feature type="active site" description="Cysteine sulfenic acid (-SOH) intermediate; for peroxidase activity" evidence="13">
    <location>
        <position position="46"/>
    </location>
</feature>
<sequence length="155" mass="17236">MDITEGGVAPEFVIKLEDGTAVPSSAYVGKKNIVLYFYPKDDTPGCTKEAEGFRDAHAEFAHLDTVIIGVSGDGVSSHANFRKKYQLPFELIPDEDSSLSELYGTWVKKHMFGKSYMGIERSTFLIDKHGKIRKIWRNVKVDGHVNAVLDAVKSL</sequence>
<feature type="domain" description="Thioredoxin" evidence="14">
    <location>
        <begin position="3"/>
        <end position="155"/>
    </location>
</feature>
<name>D1AUI6_ANACI</name>
<dbReference type="AlphaFoldDB" id="D1AUI6"/>
<evidence type="ECO:0000256" key="2">
    <source>
        <dbReference type="ARBA" id="ARBA00011245"/>
    </source>
</evidence>
<dbReference type="STRING" id="574556.ACIS_00629"/>
<dbReference type="Pfam" id="PF00578">
    <property type="entry name" value="AhpC-TSA"/>
    <property type="match status" value="1"/>
</dbReference>
<organism evidence="15 16">
    <name type="scientific">Anaplasma centrale (strain Israel)</name>
    <name type="common">Anaplasma marginale subsp. centrale (strain Israel)</name>
    <dbReference type="NCBI Taxonomy" id="574556"/>
    <lineage>
        <taxon>Bacteria</taxon>
        <taxon>Pseudomonadati</taxon>
        <taxon>Pseudomonadota</taxon>
        <taxon>Alphaproteobacteria</taxon>
        <taxon>Rickettsiales</taxon>
        <taxon>Anaplasmataceae</taxon>
        <taxon>Anaplasma</taxon>
    </lineage>
</organism>
<dbReference type="GO" id="GO:0034599">
    <property type="term" value="P:cellular response to oxidative stress"/>
    <property type="evidence" value="ECO:0007669"/>
    <property type="project" value="TreeGrafter"/>
</dbReference>
<dbReference type="InterPro" id="IPR024706">
    <property type="entry name" value="Peroxiredoxin_AhpC-typ"/>
</dbReference>
<dbReference type="GO" id="GO:0008379">
    <property type="term" value="F:thioredoxin peroxidase activity"/>
    <property type="evidence" value="ECO:0007669"/>
    <property type="project" value="TreeGrafter"/>
</dbReference>
<evidence type="ECO:0000256" key="13">
    <source>
        <dbReference type="PIRSR" id="PIRSR000239-1"/>
    </source>
</evidence>
<evidence type="ECO:0000259" key="14">
    <source>
        <dbReference type="PROSITE" id="PS51352"/>
    </source>
</evidence>
<comment type="catalytic activity">
    <reaction evidence="12">
        <text>a hydroperoxide + [thioredoxin]-dithiol = an alcohol + [thioredoxin]-disulfide + H2O</text>
        <dbReference type="Rhea" id="RHEA:62620"/>
        <dbReference type="Rhea" id="RHEA-COMP:10698"/>
        <dbReference type="Rhea" id="RHEA-COMP:10700"/>
        <dbReference type="ChEBI" id="CHEBI:15377"/>
        <dbReference type="ChEBI" id="CHEBI:29950"/>
        <dbReference type="ChEBI" id="CHEBI:30879"/>
        <dbReference type="ChEBI" id="CHEBI:35924"/>
        <dbReference type="ChEBI" id="CHEBI:50058"/>
        <dbReference type="EC" id="1.11.1.24"/>
    </reaction>
</comment>
<evidence type="ECO:0000256" key="12">
    <source>
        <dbReference type="ARBA" id="ARBA00049091"/>
    </source>
</evidence>
<dbReference type="EC" id="1.11.1.24" evidence="3"/>
<comment type="function">
    <text evidence="1">Thiol-specific peroxidase that catalyzes the reduction of hydrogen peroxide and organic hydroperoxides to water and alcohols, respectively. Plays a role in cell protection against oxidative stress by detoxifying peroxides and as sensor of hydrogen peroxide-mediated signaling events.</text>
</comment>
<dbReference type="CDD" id="cd03017">
    <property type="entry name" value="PRX_BCP"/>
    <property type="match status" value="1"/>
</dbReference>
<evidence type="ECO:0000313" key="16">
    <source>
        <dbReference type="Proteomes" id="UP000000630"/>
    </source>
</evidence>
<dbReference type="SUPFAM" id="SSF52833">
    <property type="entry name" value="Thioredoxin-like"/>
    <property type="match status" value="1"/>
</dbReference>
<evidence type="ECO:0000313" key="15">
    <source>
        <dbReference type="EMBL" id="ACZ49214.1"/>
    </source>
</evidence>
<keyword evidence="7" id="KW-1015">Disulfide bond</keyword>
<dbReference type="eggNOG" id="COG1225">
    <property type="taxonomic scope" value="Bacteria"/>
</dbReference>
<keyword evidence="6" id="KW-0560">Oxidoreductase</keyword>
<gene>
    <name evidence="15" type="ordered locus">ACIS_00629</name>
</gene>
<keyword evidence="8" id="KW-0676">Redox-active center</keyword>
<evidence type="ECO:0000256" key="6">
    <source>
        <dbReference type="ARBA" id="ARBA00023002"/>
    </source>
</evidence>
<dbReference type="GO" id="GO:0045454">
    <property type="term" value="P:cell redox homeostasis"/>
    <property type="evidence" value="ECO:0007669"/>
    <property type="project" value="TreeGrafter"/>
</dbReference>
<evidence type="ECO:0000256" key="5">
    <source>
        <dbReference type="ARBA" id="ARBA00022862"/>
    </source>
</evidence>
<dbReference type="GO" id="GO:0005737">
    <property type="term" value="C:cytoplasm"/>
    <property type="evidence" value="ECO:0007669"/>
    <property type="project" value="TreeGrafter"/>
</dbReference>
<dbReference type="InterPro" id="IPR036249">
    <property type="entry name" value="Thioredoxin-like_sf"/>
</dbReference>
<dbReference type="EMBL" id="CP001759">
    <property type="protein sequence ID" value="ACZ49214.1"/>
    <property type="molecule type" value="Genomic_DNA"/>
</dbReference>
<proteinExistence type="inferred from homology"/>
<evidence type="ECO:0000256" key="11">
    <source>
        <dbReference type="ARBA" id="ARBA00042639"/>
    </source>
</evidence>
<dbReference type="OrthoDB" id="9812811at2"/>
<dbReference type="Proteomes" id="UP000000630">
    <property type="component" value="Chromosome"/>
</dbReference>
<evidence type="ECO:0000256" key="4">
    <source>
        <dbReference type="ARBA" id="ARBA00022559"/>
    </source>
</evidence>
<protein>
    <recommendedName>
        <fullName evidence="3">thioredoxin-dependent peroxiredoxin</fullName>
        <ecNumber evidence="3">1.11.1.24</ecNumber>
    </recommendedName>
    <alternativeName>
        <fullName evidence="9">Thioredoxin peroxidase</fullName>
    </alternativeName>
    <alternativeName>
        <fullName evidence="11">Thioredoxin-dependent peroxiredoxin Bcp</fullName>
    </alternativeName>
</protein>
<comment type="similarity">
    <text evidence="10">Belongs to the peroxiredoxin family. BCP/PrxQ subfamily.</text>
</comment>
<evidence type="ECO:0000256" key="3">
    <source>
        <dbReference type="ARBA" id="ARBA00013017"/>
    </source>
</evidence>
<dbReference type="InterPro" id="IPR000866">
    <property type="entry name" value="AhpC/TSA"/>
</dbReference>
<evidence type="ECO:0000256" key="9">
    <source>
        <dbReference type="ARBA" id="ARBA00032824"/>
    </source>
</evidence>
<keyword evidence="5" id="KW-0049">Antioxidant</keyword>
<dbReference type="PIRSF" id="PIRSF000239">
    <property type="entry name" value="AHPC"/>
    <property type="match status" value="1"/>
</dbReference>
<dbReference type="PANTHER" id="PTHR42801">
    <property type="entry name" value="THIOREDOXIN-DEPENDENT PEROXIDE REDUCTASE"/>
    <property type="match status" value="1"/>
</dbReference>
<evidence type="ECO:0000256" key="1">
    <source>
        <dbReference type="ARBA" id="ARBA00003330"/>
    </source>
</evidence>
<evidence type="ECO:0000256" key="10">
    <source>
        <dbReference type="ARBA" id="ARBA00038489"/>
    </source>
</evidence>
<dbReference type="InterPro" id="IPR050924">
    <property type="entry name" value="Peroxiredoxin_BCP/PrxQ"/>
</dbReference>
<evidence type="ECO:0000256" key="7">
    <source>
        <dbReference type="ARBA" id="ARBA00023157"/>
    </source>
</evidence>
<accession>D1AUI6</accession>
<dbReference type="Gene3D" id="3.40.30.10">
    <property type="entry name" value="Glutaredoxin"/>
    <property type="match status" value="1"/>
</dbReference>
<dbReference type="PANTHER" id="PTHR42801:SF4">
    <property type="entry name" value="AHPC_TSA FAMILY PROTEIN"/>
    <property type="match status" value="1"/>
</dbReference>
<dbReference type="FunFam" id="3.40.30.10:FF:000007">
    <property type="entry name" value="Thioredoxin-dependent thiol peroxidase"/>
    <property type="match status" value="1"/>
</dbReference>
<evidence type="ECO:0000256" key="8">
    <source>
        <dbReference type="ARBA" id="ARBA00023284"/>
    </source>
</evidence>
<dbReference type="RefSeq" id="WP_012880678.1">
    <property type="nucleotide sequence ID" value="NC_013532.1"/>
</dbReference>
<dbReference type="KEGG" id="acn:ACIS_00629"/>
<keyword evidence="4" id="KW-0575">Peroxidase</keyword>
<dbReference type="PROSITE" id="PS51352">
    <property type="entry name" value="THIOREDOXIN_2"/>
    <property type="match status" value="1"/>
</dbReference>